<name>A0AAW3IX36_VIBPH</name>
<evidence type="ECO:0000256" key="1">
    <source>
        <dbReference type="SAM" id="MobiDB-lite"/>
    </source>
</evidence>
<gene>
    <name evidence="2" type="ORF">ACX05_07620</name>
</gene>
<protein>
    <submittedName>
        <fullName evidence="2">Uncharacterized protein</fullName>
    </submittedName>
</protein>
<organism evidence="2 3">
    <name type="scientific">Vibrio parahaemolyticus</name>
    <dbReference type="NCBI Taxonomy" id="670"/>
    <lineage>
        <taxon>Bacteria</taxon>
        <taxon>Pseudomonadati</taxon>
        <taxon>Pseudomonadota</taxon>
        <taxon>Gammaproteobacteria</taxon>
        <taxon>Vibrionales</taxon>
        <taxon>Vibrionaceae</taxon>
        <taxon>Vibrio</taxon>
    </lineage>
</organism>
<evidence type="ECO:0000313" key="2">
    <source>
        <dbReference type="EMBL" id="KOY35569.1"/>
    </source>
</evidence>
<dbReference type="EMBL" id="LIRS01000058">
    <property type="protein sequence ID" value="KOY35569.1"/>
    <property type="molecule type" value="Genomic_DNA"/>
</dbReference>
<accession>A0AAW3IX36</accession>
<proteinExistence type="predicted"/>
<sequence>MLQRSVSLPNLNSEFILQSEIPKNMIAISSISTIAIENMPEKPVMLDMDDIDGIKLKAVRVGLDTPLASVAVEVNNAGKDKSVNVGVKVLGFGARFGMDYEKTSNKNKSNNSNDSTEYNTWL</sequence>
<comment type="caution">
    <text evidence="2">The sequence shown here is derived from an EMBL/GenBank/DDBJ whole genome shotgun (WGS) entry which is preliminary data.</text>
</comment>
<dbReference type="RefSeq" id="WP_020842392.1">
    <property type="nucleotide sequence ID" value="NZ_CP046788.1"/>
</dbReference>
<feature type="region of interest" description="Disordered" evidence="1">
    <location>
        <begin position="100"/>
        <end position="122"/>
    </location>
</feature>
<dbReference type="AlphaFoldDB" id="A0AAW3IX36"/>
<dbReference type="Proteomes" id="UP000037697">
    <property type="component" value="Unassembled WGS sequence"/>
</dbReference>
<evidence type="ECO:0000313" key="3">
    <source>
        <dbReference type="Proteomes" id="UP000037697"/>
    </source>
</evidence>
<reference evidence="2 3" key="1">
    <citation type="submission" date="2015-07" db="EMBL/GenBank/DDBJ databases">
        <title>Foodborne Vibrio parahaemolyticus Isolates.</title>
        <authorList>
            <person name="Ronholm J."/>
            <person name="Petronella N."/>
            <person name="Kenwell R."/>
            <person name="Banerjee S."/>
        </authorList>
    </citation>
    <scope>NUCLEOTIDE SEQUENCE [LARGE SCALE GENOMIC DNA]</scope>
    <source>
        <strain evidence="2 3">HS-06-05</strain>
    </source>
</reference>